<evidence type="ECO:0000313" key="2">
    <source>
        <dbReference type="Proteomes" id="UP000240009"/>
    </source>
</evidence>
<gene>
    <name evidence="1" type="ORF">C5Y96_19500</name>
</gene>
<reference evidence="1 2" key="1">
    <citation type="submission" date="2018-02" db="EMBL/GenBank/DDBJ databases">
        <title>Comparative genomes isolates from brazilian mangrove.</title>
        <authorList>
            <person name="Araujo J.E."/>
            <person name="Taketani R.G."/>
            <person name="Silva M.C.P."/>
            <person name="Loureco M.V."/>
            <person name="Andreote F.D."/>
        </authorList>
    </citation>
    <scope>NUCLEOTIDE SEQUENCE [LARGE SCALE GENOMIC DNA]</scope>
    <source>
        <strain evidence="1 2">HEX-2 MGV</strain>
    </source>
</reference>
<evidence type="ECO:0000313" key="1">
    <source>
        <dbReference type="EMBL" id="PQO26915.1"/>
    </source>
</evidence>
<evidence type="ECO:0008006" key="3">
    <source>
        <dbReference type="Google" id="ProtNLM"/>
    </source>
</evidence>
<dbReference type="SUPFAM" id="SSF109604">
    <property type="entry name" value="HD-domain/PDEase-like"/>
    <property type="match status" value="1"/>
</dbReference>
<dbReference type="Proteomes" id="UP000240009">
    <property type="component" value="Unassembled WGS sequence"/>
</dbReference>
<sequence>MPFKGAGVPTEMRSVEGQVVQDADRLDAMGAIGIARAFAYGGHTNRAIYDPEHPPERHESFASYQANRGPTINHFYEKLLLLRDKMNTETAKQIANERHEFMTQFLKQFLHEWGMADSRATPK</sequence>
<accession>A0A2S8F423</accession>
<comment type="caution">
    <text evidence="1">The sequence shown here is derived from an EMBL/GenBank/DDBJ whole genome shotgun (WGS) entry which is preliminary data.</text>
</comment>
<dbReference type="PANTHER" id="PTHR33594:SF1">
    <property type="entry name" value="HD_PDEASE DOMAIN-CONTAINING PROTEIN"/>
    <property type="match status" value="1"/>
</dbReference>
<dbReference type="EMBL" id="PUIA01000059">
    <property type="protein sequence ID" value="PQO26915.1"/>
    <property type="molecule type" value="Genomic_DNA"/>
</dbReference>
<organism evidence="1 2">
    <name type="scientific">Blastopirellula marina</name>
    <dbReference type="NCBI Taxonomy" id="124"/>
    <lineage>
        <taxon>Bacteria</taxon>
        <taxon>Pseudomonadati</taxon>
        <taxon>Planctomycetota</taxon>
        <taxon>Planctomycetia</taxon>
        <taxon>Pirellulales</taxon>
        <taxon>Pirellulaceae</taxon>
        <taxon>Blastopirellula</taxon>
    </lineage>
</organism>
<dbReference type="PANTHER" id="PTHR33594">
    <property type="entry name" value="SUPERFAMILY HYDROLASE, PUTATIVE (AFU_ORTHOLOGUE AFUA_1G03035)-RELATED"/>
    <property type="match status" value="1"/>
</dbReference>
<dbReference type="AlphaFoldDB" id="A0A2S8F423"/>
<name>A0A2S8F423_9BACT</name>
<protein>
    <recommendedName>
        <fullName evidence="3">Phosphohydrolase</fullName>
    </recommendedName>
</protein>
<proteinExistence type="predicted"/>
<dbReference type="Gene3D" id="1.10.3210.50">
    <property type="match status" value="1"/>
</dbReference>